<dbReference type="RefSeq" id="WP_054764216.1">
    <property type="nucleotide sequence ID" value="NZ_CAJFZW010000001.1"/>
</dbReference>
<keyword evidence="2" id="KW-1185">Reference proteome</keyword>
<protein>
    <submittedName>
        <fullName evidence="1">Uncharacterized protein</fullName>
    </submittedName>
</protein>
<gene>
    <name evidence="1" type="ORF">GGQ93_001944</name>
</gene>
<evidence type="ECO:0000313" key="1">
    <source>
        <dbReference type="EMBL" id="MBB5740230.1"/>
    </source>
</evidence>
<proteinExistence type="predicted"/>
<accession>A0A7W9F8Q5</accession>
<name>A0A7W9F8Q5_9CAUL</name>
<dbReference type="GeneID" id="88840161"/>
<evidence type="ECO:0000313" key="2">
    <source>
        <dbReference type="Proteomes" id="UP000527324"/>
    </source>
</evidence>
<dbReference type="AlphaFoldDB" id="A0A7W9F8Q5"/>
<comment type="caution">
    <text evidence="1">The sequence shown here is derived from an EMBL/GenBank/DDBJ whole genome shotgun (WGS) entry which is preliminary data.</text>
</comment>
<dbReference type="Proteomes" id="UP000527324">
    <property type="component" value="Unassembled WGS sequence"/>
</dbReference>
<organism evidence="1 2">
    <name type="scientific">Brevundimonas aurantiaca</name>
    <dbReference type="NCBI Taxonomy" id="74316"/>
    <lineage>
        <taxon>Bacteria</taxon>
        <taxon>Pseudomonadati</taxon>
        <taxon>Pseudomonadota</taxon>
        <taxon>Alphaproteobacteria</taxon>
        <taxon>Caulobacterales</taxon>
        <taxon>Caulobacteraceae</taxon>
        <taxon>Brevundimonas</taxon>
    </lineage>
</organism>
<reference evidence="1 2" key="1">
    <citation type="submission" date="2020-08" db="EMBL/GenBank/DDBJ databases">
        <title>Genomic Encyclopedia of Type Strains, Phase IV (KMG-IV): sequencing the most valuable type-strain genomes for metagenomic binning, comparative biology and taxonomic classification.</title>
        <authorList>
            <person name="Goeker M."/>
        </authorList>
    </citation>
    <scope>NUCLEOTIDE SEQUENCE [LARGE SCALE GENOMIC DNA]</scope>
    <source>
        <strain evidence="1 2">DSM 4731</strain>
    </source>
</reference>
<dbReference type="EMBL" id="JACHOQ010000003">
    <property type="protein sequence ID" value="MBB5740230.1"/>
    <property type="molecule type" value="Genomic_DNA"/>
</dbReference>
<sequence>MSAEVSPELFAASLEAIGELPADQRGSFEGRAFRLFRLLEERDEADEAALNAFAIQLRLEALARLHDDRGLRAWTLPGDAEGADYIHADVVAAAAVEPLLAIDDHTVGFDLESFRARVLADAAVRGHA</sequence>